<feature type="domain" description="RNA polymerase sigma factor 70 region 4 type 2" evidence="6">
    <location>
        <begin position="159"/>
        <end position="210"/>
    </location>
</feature>
<proteinExistence type="inferred from homology"/>
<organism evidence="7 8">
    <name type="scientific">Inquilinus ginsengisoli</name>
    <dbReference type="NCBI Taxonomy" id="363840"/>
    <lineage>
        <taxon>Bacteria</taxon>
        <taxon>Pseudomonadati</taxon>
        <taxon>Pseudomonadota</taxon>
        <taxon>Alphaproteobacteria</taxon>
        <taxon>Rhodospirillales</taxon>
        <taxon>Rhodospirillaceae</taxon>
        <taxon>Inquilinus</taxon>
    </lineage>
</organism>
<dbReference type="SUPFAM" id="SSF88946">
    <property type="entry name" value="Sigma2 domain of RNA polymerase sigma factors"/>
    <property type="match status" value="1"/>
</dbReference>
<keyword evidence="8" id="KW-1185">Reference proteome</keyword>
<dbReference type="Proteomes" id="UP001262410">
    <property type="component" value="Unassembled WGS sequence"/>
</dbReference>
<keyword evidence="4" id="KW-0804">Transcription</keyword>
<dbReference type="Pfam" id="PF08281">
    <property type="entry name" value="Sigma70_r4_2"/>
    <property type="match status" value="1"/>
</dbReference>
<evidence type="ECO:0000256" key="4">
    <source>
        <dbReference type="ARBA" id="ARBA00023163"/>
    </source>
</evidence>
<evidence type="ECO:0000259" key="5">
    <source>
        <dbReference type="Pfam" id="PF04542"/>
    </source>
</evidence>
<dbReference type="InterPro" id="IPR014284">
    <property type="entry name" value="RNA_pol_sigma-70_dom"/>
</dbReference>
<evidence type="ECO:0000256" key="2">
    <source>
        <dbReference type="ARBA" id="ARBA00023015"/>
    </source>
</evidence>
<comment type="similarity">
    <text evidence="1">Belongs to the sigma-70 factor family. ECF subfamily.</text>
</comment>
<dbReference type="PANTHER" id="PTHR43133">
    <property type="entry name" value="RNA POLYMERASE ECF-TYPE SIGMA FACTO"/>
    <property type="match status" value="1"/>
</dbReference>
<dbReference type="SUPFAM" id="SSF88659">
    <property type="entry name" value="Sigma3 and sigma4 domains of RNA polymerase sigma factors"/>
    <property type="match status" value="1"/>
</dbReference>
<dbReference type="RefSeq" id="WP_309793886.1">
    <property type="nucleotide sequence ID" value="NZ_JAVDPW010000003.1"/>
</dbReference>
<dbReference type="CDD" id="cd06171">
    <property type="entry name" value="Sigma70_r4"/>
    <property type="match status" value="1"/>
</dbReference>
<dbReference type="Gene3D" id="1.10.1740.10">
    <property type="match status" value="1"/>
</dbReference>
<keyword evidence="3" id="KW-0731">Sigma factor</keyword>
<accession>A0ABU1JNL2</accession>
<feature type="domain" description="RNA polymerase sigma-70 region 2" evidence="5">
    <location>
        <begin position="61"/>
        <end position="129"/>
    </location>
</feature>
<dbReference type="InterPro" id="IPR013324">
    <property type="entry name" value="RNA_pol_sigma_r3/r4-like"/>
</dbReference>
<evidence type="ECO:0000259" key="6">
    <source>
        <dbReference type="Pfam" id="PF08281"/>
    </source>
</evidence>
<dbReference type="Gene3D" id="1.10.10.10">
    <property type="entry name" value="Winged helix-like DNA-binding domain superfamily/Winged helix DNA-binding domain"/>
    <property type="match status" value="1"/>
</dbReference>
<dbReference type="EMBL" id="JAVDPW010000003">
    <property type="protein sequence ID" value="MDR6289604.1"/>
    <property type="molecule type" value="Genomic_DNA"/>
</dbReference>
<dbReference type="Pfam" id="PF04542">
    <property type="entry name" value="Sigma70_r2"/>
    <property type="match status" value="1"/>
</dbReference>
<name>A0ABU1JNL2_9PROT</name>
<reference evidence="7 8" key="1">
    <citation type="submission" date="2023-07" db="EMBL/GenBank/DDBJ databases">
        <title>Sorghum-associated microbial communities from plants grown in Nebraska, USA.</title>
        <authorList>
            <person name="Schachtman D."/>
        </authorList>
    </citation>
    <scope>NUCLEOTIDE SEQUENCE [LARGE SCALE GENOMIC DNA]</scope>
    <source>
        <strain evidence="7 8">584</strain>
    </source>
</reference>
<dbReference type="InterPro" id="IPR013325">
    <property type="entry name" value="RNA_pol_sigma_r2"/>
</dbReference>
<sequence>MRPAIQPDFGPALLLSALVVARHVALNGAMRIDPTTPAPLSPEALILAVGRHRDRVAFRSLFELFAPRVKAYIARLGCDAATAEELMQEAMVTVWRRAETYDPAQAGAATWVFTIARNKRIDLARREKRPQLDPDDPMLVPSAEPPADQRIAASQTEARLRTAIAALPENQRDLLALAFYEDKPHSEIAVVRNLPLGTVKSRIRLALERLRLSLTEAGND</sequence>
<dbReference type="InterPro" id="IPR036388">
    <property type="entry name" value="WH-like_DNA-bd_sf"/>
</dbReference>
<evidence type="ECO:0000313" key="8">
    <source>
        <dbReference type="Proteomes" id="UP001262410"/>
    </source>
</evidence>
<dbReference type="InterPro" id="IPR039425">
    <property type="entry name" value="RNA_pol_sigma-70-like"/>
</dbReference>
<evidence type="ECO:0000313" key="7">
    <source>
        <dbReference type="EMBL" id="MDR6289604.1"/>
    </source>
</evidence>
<dbReference type="PANTHER" id="PTHR43133:SF62">
    <property type="entry name" value="RNA POLYMERASE SIGMA FACTOR SIGZ"/>
    <property type="match status" value="1"/>
</dbReference>
<dbReference type="InterPro" id="IPR007627">
    <property type="entry name" value="RNA_pol_sigma70_r2"/>
</dbReference>
<comment type="caution">
    <text evidence="7">The sequence shown here is derived from an EMBL/GenBank/DDBJ whole genome shotgun (WGS) entry which is preliminary data.</text>
</comment>
<dbReference type="NCBIfam" id="TIGR02937">
    <property type="entry name" value="sigma70-ECF"/>
    <property type="match status" value="1"/>
</dbReference>
<evidence type="ECO:0000256" key="3">
    <source>
        <dbReference type="ARBA" id="ARBA00023082"/>
    </source>
</evidence>
<dbReference type="InterPro" id="IPR013249">
    <property type="entry name" value="RNA_pol_sigma70_r4_t2"/>
</dbReference>
<gene>
    <name evidence="7" type="ORF">E9232_002119</name>
</gene>
<evidence type="ECO:0000256" key="1">
    <source>
        <dbReference type="ARBA" id="ARBA00010641"/>
    </source>
</evidence>
<protein>
    <submittedName>
        <fullName evidence="7">RNA polymerase sigma-70 factor (ECF subfamily)</fullName>
    </submittedName>
</protein>
<keyword evidence="2" id="KW-0805">Transcription regulation</keyword>